<evidence type="ECO:0000256" key="1">
    <source>
        <dbReference type="ARBA" id="ARBA00004123"/>
    </source>
</evidence>
<dbReference type="InterPro" id="IPR027408">
    <property type="entry name" value="PNPase/RNase_PH_dom_sf"/>
</dbReference>
<dbReference type="PANTHER" id="PTHR11097">
    <property type="entry name" value="EXOSOME COMPLEX EXONUCLEASE RIBOSOMAL RNA PROCESSING PROTEIN"/>
    <property type="match status" value="1"/>
</dbReference>
<dbReference type="GO" id="GO:0000176">
    <property type="term" value="C:nuclear exosome (RNase complex)"/>
    <property type="evidence" value="ECO:0007669"/>
    <property type="project" value="UniProtKB-ARBA"/>
</dbReference>
<dbReference type="SUPFAM" id="SSF54211">
    <property type="entry name" value="Ribosomal protein S5 domain 2-like"/>
    <property type="match status" value="1"/>
</dbReference>
<evidence type="ECO:0000313" key="6">
    <source>
        <dbReference type="Proteomes" id="UP000268162"/>
    </source>
</evidence>
<gene>
    <name evidence="5" type="ORF">BJ085DRAFT_14318</name>
</gene>
<dbReference type="EMBL" id="ML002792">
    <property type="protein sequence ID" value="RKP35766.1"/>
    <property type="molecule type" value="Genomic_DNA"/>
</dbReference>
<comment type="subcellular location">
    <subcellularLocation>
        <location evidence="2">Cytoplasm</location>
    </subcellularLocation>
    <subcellularLocation>
        <location evidence="1">Nucleus</location>
    </subcellularLocation>
</comment>
<evidence type="ECO:0000313" key="5">
    <source>
        <dbReference type="EMBL" id="RKP35766.1"/>
    </source>
</evidence>
<dbReference type="Proteomes" id="UP000268162">
    <property type="component" value="Unassembled WGS sequence"/>
</dbReference>
<protein>
    <submittedName>
        <fullName evidence="5">Uncharacterized protein</fullName>
    </submittedName>
</protein>
<dbReference type="GO" id="GO:0000177">
    <property type="term" value="C:cytoplasmic exosome (RNase complex)"/>
    <property type="evidence" value="ECO:0007669"/>
    <property type="project" value="TreeGrafter"/>
</dbReference>
<dbReference type="GO" id="GO:0071035">
    <property type="term" value="P:nuclear polyadenylation-dependent rRNA catabolic process"/>
    <property type="evidence" value="ECO:0007669"/>
    <property type="project" value="TreeGrafter"/>
</dbReference>
<comment type="similarity">
    <text evidence="3">Belongs to the RNase PH family.</text>
</comment>
<name>A0A4P9ZQJ6_9FUNG</name>
<dbReference type="GO" id="GO:0035925">
    <property type="term" value="F:mRNA 3'-UTR AU-rich region binding"/>
    <property type="evidence" value="ECO:0007669"/>
    <property type="project" value="TreeGrafter"/>
</dbReference>
<dbReference type="AlphaFoldDB" id="A0A4P9ZQJ6"/>
<accession>A0A4P9ZQJ6</accession>
<dbReference type="GO" id="GO:0034473">
    <property type="term" value="P:U1 snRNA 3'-end processing"/>
    <property type="evidence" value="ECO:0007669"/>
    <property type="project" value="TreeGrafter"/>
</dbReference>
<keyword evidence="4" id="KW-0963">Cytoplasm</keyword>
<evidence type="ECO:0000256" key="2">
    <source>
        <dbReference type="ARBA" id="ARBA00004496"/>
    </source>
</evidence>
<dbReference type="Gene3D" id="3.30.230.70">
    <property type="entry name" value="GHMP Kinase, N-terminal domain"/>
    <property type="match status" value="1"/>
</dbReference>
<dbReference type="InterPro" id="IPR050590">
    <property type="entry name" value="Exosome_comp_Rrp42_subfam"/>
</dbReference>
<sequence length="89" mass="9749">MVRELEPSTNNKEFLLQALEKGLRIDGRGLENDRSAGITVNHQDLGTATVTKGFTRVMASVSYEIARPHPDKPTDGRLLIPMELGTMAA</sequence>
<evidence type="ECO:0000256" key="4">
    <source>
        <dbReference type="ARBA" id="ARBA00022490"/>
    </source>
</evidence>
<dbReference type="GO" id="GO:0071038">
    <property type="term" value="P:TRAMP-dependent tRNA surveillance pathway"/>
    <property type="evidence" value="ECO:0007669"/>
    <property type="project" value="TreeGrafter"/>
</dbReference>
<dbReference type="GO" id="GO:0016075">
    <property type="term" value="P:rRNA catabolic process"/>
    <property type="evidence" value="ECO:0007669"/>
    <property type="project" value="TreeGrafter"/>
</dbReference>
<dbReference type="GO" id="GO:0034475">
    <property type="term" value="P:U4 snRNA 3'-end processing"/>
    <property type="evidence" value="ECO:0007669"/>
    <property type="project" value="TreeGrafter"/>
</dbReference>
<proteinExistence type="inferred from homology"/>
<dbReference type="PANTHER" id="PTHR11097:SF14">
    <property type="entry name" value="EXOSOME COMPLEX COMPONENT RRP45"/>
    <property type="match status" value="1"/>
</dbReference>
<feature type="non-terminal residue" evidence="5">
    <location>
        <position position="89"/>
    </location>
</feature>
<dbReference type="InterPro" id="IPR020568">
    <property type="entry name" value="Ribosomal_Su5_D2-typ_SF"/>
</dbReference>
<evidence type="ECO:0000256" key="3">
    <source>
        <dbReference type="ARBA" id="ARBA00006678"/>
    </source>
</evidence>
<organism evidence="5 6">
    <name type="scientific">Dimargaris cristalligena</name>
    <dbReference type="NCBI Taxonomy" id="215637"/>
    <lineage>
        <taxon>Eukaryota</taxon>
        <taxon>Fungi</taxon>
        <taxon>Fungi incertae sedis</taxon>
        <taxon>Zoopagomycota</taxon>
        <taxon>Kickxellomycotina</taxon>
        <taxon>Dimargaritomycetes</taxon>
        <taxon>Dimargaritales</taxon>
        <taxon>Dimargaritaceae</taxon>
        <taxon>Dimargaris</taxon>
    </lineage>
</organism>
<keyword evidence="6" id="KW-1185">Reference proteome</keyword>
<dbReference type="STRING" id="215637.A0A4P9ZQJ6"/>
<dbReference type="GO" id="GO:0000467">
    <property type="term" value="P:exonucleolytic trimming to generate mature 3'-end of 5.8S rRNA from tricistronic rRNA transcript (SSU-rRNA, 5.8S rRNA, LSU-rRNA)"/>
    <property type="evidence" value="ECO:0007669"/>
    <property type="project" value="TreeGrafter"/>
</dbReference>
<dbReference type="GO" id="GO:0034476">
    <property type="term" value="P:U5 snRNA 3'-end processing"/>
    <property type="evidence" value="ECO:0007669"/>
    <property type="project" value="TreeGrafter"/>
</dbReference>
<dbReference type="GO" id="GO:0071028">
    <property type="term" value="P:nuclear mRNA surveillance"/>
    <property type="evidence" value="ECO:0007669"/>
    <property type="project" value="TreeGrafter"/>
</dbReference>
<reference evidence="6" key="1">
    <citation type="journal article" date="2018" name="Nat. Microbiol.">
        <title>Leveraging single-cell genomics to expand the fungal tree of life.</title>
        <authorList>
            <person name="Ahrendt S.R."/>
            <person name="Quandt C.A."/>
            <person name="Ciobanu D."/>
            <person name="Clum A."/>
            <person name="Salamov A."/>
            <person name="Andreopoulos B."/>
            <person name="Cheng J.F."/>
            <person name="Woyke T."/>
            <person name="Pelin A."/>
            <person name="Henrissat B."/>
            <person name="Reynolds N.K."/>
            <person name="Benny G.L."/>
            <person name="Smith M.E."/>
            <person name="James T.Y."/>
            <person name="Grigoriev I.V."/>
        </authorList>
    </citation>
    <scope>NUCLEOTIDE SEQUENCE [LARGE SCALE GENOMIC DNA]</scope>
    <source>
        <strain evidence="6">RSA 468</strain>
    </source>
</reference>